<evidence type="ECO:0000259" key="11">
    <source>
        <dbReference type="Pfam" id="PF01087"/>
    </source>
</evidence>
<evidence type="ECO:0000256" key="3">
    <source>
        <dbReference type="ARBA" id="ARBA00012384"/>
    </source>
</evidence>
<evidence type="ECO:0000256" key="8">
    <source>
        <dbReference type="ARBA" id="ARBA00023277"/>
    </source>
</evidence>
<evidence type="ECO:0000256" key="2">
    <source>
        <dbReference type="ARBA" id="ARBA00004947"/>
    </source>
</evidence>
<comment type="caution">
    <text evidence="12">The sequence shown here is derived from an EMBL/GenBank/DDBJ whole genome shotgun (WGS) entry which is preliminary data.</text>
</comment>
<dbReference type="InterPro" id="IPR005849">
    <property type="entry name" value="GalP_Utransf_N"/>
</dbReference>
<dbReference type="Proteomes" id="UP000471435">
    <property type="component" value="Unassembled WGS sequence"/>
</dbReference>
<dbReference type="SUPFAM" id="SSF54197">
    <property type="entry name" value="HIT-like"/>
    <property type="match status" value="2"/>
</dbReference>
<dbReference type="Pfam" id="PF01087">
    <property type="entry name" value="GalP_UDP_transf"/>
    <property type="match status" value="1"/>
</dbReference>
<evidence type="ECO:0000313" key="13">
    <source>
        <dbReference type="Proteomes" id="UP000471435"/>
    </source>
</evidence>
<dbReference type="GO" id="GO:0008108">
    <property type="term" value="F:UDP-glucose:hexose-1-phosphate uridylyltransferase activity"/>
    <property type="evidence" value="ECO:0007669"/>
    <property type="project" value="UniProtKB-EC"/>
</dbReference>
<evidence type="ECO:0000256" key="1">
    <source>
        <dbReference type="ARBA" id="ARBA00001107"/>
    </source>
</evidence>
<evidence type="ECO:0000256" key="4">
    <source>
        <dbReference type="ARBA" id="ARBA00016340"/>
    </source>
</evidence>
<sequence length="368" mass="40408">MSTAQDLTAIDNIEQVETDVPGGPIMRRSFRKVDGRMLYLYGREPHTLAVMHQQDDAIATGGELRRHPLRGEWNIYAAHRQNRTFKPAASADPLAPTLPGGPATEIPFEDFELAVFENKFSGLHPQASQPARMDGAETAAAGGKCEVVIYTSEAQGSLHTIGQDRRRLLIAAWIDRYRNLFSEGCAYVLPFENRGEEVGATLHHPHGQIYGFGKVPLVQQSAIAAFSQGYDLSAEIALAMPDYGLAEAGGMAAFCPRFARFPYEVWIAPEQRRDGPWDCSADELDGFAHLLGDVTRRYDAFFGRPTPYMFALHAAPAGGCENYHFTAQFYPLLRAADRVKYLASVEQHTGVFTVDVMPETAAAALGGV</sequence>
<evidence type="ECO:0000256" key="9">
    <source>
        <dbReference type="ARBA" id="ARBA00030549"/>
    </source>
</evidence>
<dbReference type="GO" id="GO:0005737">
    <property type="term" value="C:cytoplasm"/>
    <property type="evidence" value="ECO:0007669"/>
    <property type="project" value="TreeGrafter"/>
</dbReference>
<gene>
    <name evidence="12" type="ORF">GRI43_01160</name>
</gene>
<comment type="pathway">
    <text evidence="2">Carbohydrate metabolism; galactose metabolism.</text>
</comment>
<evidence type="ECO:0000256" key="5">
    <source>
        <dbReference type="ARBA" id="ARBA00022679"/>
    </source>
</evidence>
<dbReference type="Gene3D" id="3.30.428.10">
    <property type="entry name" value="HIT-like"/>
    <property type="match status" value="2"/>
</dbReference>
<evidence type="ECO:0000256" key="6">
    <source>
        <dbReference type="ARBA" id="ARBA00022695"/>
    </source>
</evidence>
<protein>
    <recommendedName>
        <fullName evidence="4">Galactose-1-phosphate uridylyltransferase</fullName>
        <ecNumber evidence="3">2.7.7.12</ecNumber>
    </recommendedName>
    <alternativeName>
        <fullName evidence="9">UDP-glucose--hexose-1-phosphate uridylyltransferase</fullName>
    </alternativeName>
</protein>
<evidence type="ECO:0000256" key="10">
    <source>
        <dbReference type="PIRSR" id="PIRSR000808-1"/>
    </source>
</evidence>
<dbReference type="AlphaFoldDB" id="A0A6I4UYK0"/>
<name>A0A6I4UYK0_9SPHN</name>
<dbReference type="EC" id="2.7.7.12" evidence="3"/>
<dbReference type="InterPro" id="IPR019779">
    <property type="entry name" value="GalP_UDPtransf1_His-AS"/>
</dbReference>
<keyword evidence="7" id="KW-0299">Galactose metabolism</keyword>
<dbReference type="GO" id="GO:0033499">
    <property type="term" value="P:galactose catabolic process via UDP-galactose, Leloir pathway"/>
    <property type="evidence" value="ECO:0007669"/>
    <property type="project" value="TreeGrafter"/>
</dbReference>
<keyword evidence="5 12" id="KW-0808">Transferase</keyword>
<dbReference type="OrthoDB" id="9769064at2"/>
<dbReference type="PANTHER" id="PTHR11943:SF1">
    <property type="entry name" value="GALACTOSE-1-PHOSPHATE URIDYLYLTRANSFERASE"/>
    <property type="match status" value="1"/>
</dbReference>
<feature type="active site" description="Tele-UMP-histidine intermediate" evidence="10">
    <location>
        <position position="206"/>
    </location>
</feature>
<keyword evidence="6 12" id="KW-0548">Nucleotidyltransferase</keyword>
<evidence type="ECO:0000256" key="7">
    <source>
        <dbReference type="ARBA" id="ARBA00023144"/>
    </source>
</evidence>
<dbReference type="PIRSF" id="PIRSF000808">
    <property type="entry name" value="GalT"/>
    <property type="match status" value="1"/>
</dbReference>
<keyword evidence="8" id="KW-0119">Carbohydrate metabolism</keyword>
<dbReference type="InterPro" id="IPR036265">
    <property type="entry name" value="HIT-like_sf"/>
</dbReference>
<reference evidence="12 13" key="1">
    <citation type="submission" date="2019-12" db="EMBL/GenBank/DDBJ databases">
        <title>Genomic-based taxomic classification of the family Erythrobacteraceae.</title>
        <authorList>
            <person name="Xu L."/>
        </authorList>
    </citation>
    <scope>NUCLEOTIDE SEQUENCE [LARGE SCALE GENOMIC DNA]</scope>
    <source>
        <strain evidence="12 13">SW-109</strain>
    </source>
</reference>
<dbReference type="InterPro" id="IPR001937">
    <property type="entry name" value="GalP_UDPtransf1"/>
</dbReference>
<organism evidence="12 13">
    <name type="scientific">Pontixanthobacter luteolus</name>
    <dbReference type="NCBI Taxonomy" id="295089"/>
    <lineage>
        <taxon>Bacteria</taxon>
        <taxon>Pseudomonadati</taxon>
        <taxon>Pseudomonadota</taxon>
        <taxon>Alphaproteobacteria</taxon>
        <taxon>Sphingomonadales</taxon>
        <taxon>Erythrobacteraceae</taxon>
        <taxon>Pontixanthobacter</taxon>
    </lineage>
</organism>
<dbReference type="GO" id="GO:0008270">
    <property type="term" value="F:zinc ion binding"/>
    <property type="evidence" value="ECO:0007669"/>
    <property type="project" value="InterPro"/>
</dbReference>
<dbReference type="PANTHER" id="PTHR11943">
    <property type="entry name" value="GALACTOSE-1-PHOSPHATE URIDYLYLTRANSFERASE"/>
    <property type="match status" value="1"/>
</dbReference>
<dbReference type="PROSITE" id="PS00117">
    <property type="entry name" value="GAL_P_UDP_TRANSF_I"/>
    <property type="match status" value="1"/>
</dbReference>
<evidence type="ECO:0000313" key="12">
    <source>
        <dbReference type="EMBL" id="MXP46001.1"/>
    </source>
</evidence>
<accession>A0A6I4UYK0</accession>
<feature type="domain" description="Galactose-1-phosphate uridyl transferase N-terminal" evidence="11">
    <location>
        <begin position="64"/>
        <end position="212"/>
    </location>
</feature>
<dbReference type="EMBL" id="WTYP01000001">
    <property type="protein sequence ID" value="MXP46001.1"/>
    <property type="molecule type" value="Genomic_DNA"/>
</dbReference>
<keyword evidence="13" id="KW-1185">Reference proteome</keyword>
<comment type="catalytic activity">
    <reaction evidence="1">
        <text>alpha-D-galactose 1-phosphate + UDP-alpha-D-glucose = alpha-D-glucose 1-phosphate + UDP-alpha-D-galactose</text>
        <dbReference type="Rhea" id="RHEA:13989"/>
        <dbReference type="ChEBI" id="CHEBI:58336"/>
        <dbReference type="ChEBI" id="CHEBI:58601"/>
        <dbReference type="ChEBI" id="CHEBI:58885"/>
        <dbReference type="ChEBI" id="CHEBI:66914"/>
        <dbReference type="EC" id="2.7.7.12"/>
    </reaction>
</comment>
<proteinExistence type="predicted"/>
<dbReference type="RefSeq" id="WP_160729284.1">
    <property type="nucleotide sequence ID" value="NZ_WTYP01000001.1"/>
</dbReference>